<comment type="caution">
    <text evidence="2">The sequence shown here is derived from an EMBL/GenBank/DDBJ whole genome shotgun (WGS) entry which is preliminary data.</text>
</comment>
<gene>
    <name evidence="2" type="ORF">HME9302_02180</name>
</gene>
<evidence type="ECO:0000313" key="3">
    <source>
        <dbReference type="Proteomes" id="UP000253727"/>
    </source>
</evidence>
<keyword evidence="1" id="KW-0812">Transmembrane</keyword>
<sequence length="132" mass="14692">MAWVKPQAASQHTARTAVGDSQRAHAHALDWRRRMSDHVAYALLVYTGLQIFMTTAALKDGAPGILPYLVLVVLVAAIIPACRWFERRWRFLTDEAAHDPALRGEFMRDAAGLWLMAIGLPAILTALFRAIL</sequence>
<dbReference type="Proteomes" id="UP000253727">
    <property type="component" value="Unassembled WGS sequence"/>
</dbReference>
<reference evidence="2 3" key="1">
    <citation type="submission" date="2018-04" db="EMBL/GenBank/DDBJ databases">
        <title>Altererythrobacter sp. HME9302 genome sequencing and assembly.</title>
        <authorList>
            <person name="Kang H."/>
            <person name="Kim H."/>
            <person name="Joh K."/>
        </authorList>
    </citation>
    <scope>NUCLEOTIDE SEQUENCE [LARGE SCALE GENOMIC DNA]</scope>
    <source>
        <strain evidence="2 3">HME9302</strain>
    </source>
</reference>
<organism evidence="2 3">
    <name type="scientific">Alteripontixanthobacter maritimus</name>
    <dbReference type="NCBI Taxonomy" id="2161824"/>
    <lineage>
        <taxon>Bacteria</taxon>
        <taxon>Pseudomonadati</taxon>
        <taxon>Pseudomonadota</taxon>
        <taxon>Alphaproteobacteria</taxon>
        <taxon>Sphingomonadales</taxon>
        <taxon>Erythrobacteraceae</taxon>
        <taxon>Alteripontixanthobacter</taxon>
    </lineage>
</organism>
<keyword evidence="1" id="KW-0472">Membrane</keyword>
<keyword evidence="3" id="KW-1185">Reference proteome</keyword>
<accession>A0A369Q7V2</accession>
<dbReference type="AlphaFoldDB" id="A0A369Q7V2"/>
<feature type="transmembrane region" description="Helical" evidence="1">
    <location>
        <begin position="111"/>
        <end position="131"/>
    </location>
</feature>
<feature type="transmembrane region" description="Helical" evidence="1">
    <location>
        <begin position="39"/>
        <end position="59"/>
    </location>
</feature>
<name>A0A369Q7V2_9SPHN</name>
<feature type="transmembrane region" description="Helical" evidence="1">
    <location>
        <begin position="65"/>
        <end position="85"/>
    </location>
</feature>
<keyword evidence="1" id="KW-1133">Transmembrane helix</keyword>
<protein>
    <submittedName>
        <fullName evidence="2">Uncharacterized protein</fullName>
    </submittedName>
</protein>
<evidence type="ECO:0000313" key="2">
    <source>
        <dbReference type="EMBL" id="RDC60963.1"/>
    </source>
</evidence>
<dbReference type="RefSeq" id="WP_230079971.1">
    <property type="nucleotide sequence ID" value="NZ_QBKA01000002.1"/>
</dbReference>
<evidence type="ECO:0000256" key="1">
    <source>
        <dbReference type="SAM" id="Phobius"/>
    </source>
</evidence>
<dbReference type="EMBL" id="QBKA01000002">
    <property type="protein sequence ID" value="RDC60963.1"/>
    <property type="molecule type" value="Genomic_DNA"/>
</dbReference>
<proteinExistence type="predicted"/>